<dbReference type="InterPro" id="IPR025382">
    <property type="entry name" value="Cap4-like_endonuclease_dom"/>
</dbReference>
<dbReference type="Pfam" id="PF14130">
    <property type="entry name" value="Cap4_nuclease"/>
    <property type="match status" value="1"/>
</dbReference>
<evidence type="ECO:0000259" key="2">
    <source>
        <dbReference type="Pfam" id="PF14130"/>
    </source>
</evidence>
<name>A0ABQ2UIY9_9PSEU</name>
<organism evidence="3 4">
    <name type="scientific">Lentzea flava</name>
    <dbReference type="NCBI Taxonomy" id="103732"/>
    <lineage>
        <taxon>Bacteria</taxon>
        <taxon>Bacillati</taxon>
        <taxon>Actinomycetota</taxon>
        <taxon>Actinomycetes</taxon>
        <taxon>Pseudonocardiales</taxon>
        <taxon>Pseudonocardiaceae</taxon>
        <taxon>Lentzea</taxon>
    </lineage>
</organism>
<evidence type="ECO:0000313" key="4">
    <source>
        <dbReference type="Proteomes" id="UP000649573"/>
    </source>
</evidence>
<accession>A0ABQ2UIY9</accession>
<comment type="caution">
    <text evidence="3">The sequence shown here is derived from an EMBL/GenBank/DDBJ whole genome shotgun (WGS) entry which is preliminary data.</text>
</comment>
<feature type="domain" description="CD-NTase associated protein 4-like DNA endonuclease" evidence="2">
    <location>
        <begin position="21"/>
        <end position="120"/>
    </location>
</feature>
<evidence type="ECO:0000256" key="1">
    <source>
        <dbReference type="SAM" id="MobiDB-lite"/>
    </source>
</evidence>
<dbReference type="RefSeq" id="WP_189254778.1">
    <property type="nucleotide sequence ID" value="NZ_BMRE01000013.1"/>
</dbReference>
<protein>
    <recommendedName>
        <fullName evidence="2">CD-NTase associated protein 4-like DNA endonuclease domain-containing protein</fullName>
    </recommendedName>
</protein>
<evidence type="ECO:0000313" key="3">
    <source>
        <dbReference type="EMBL" id="GGU39927.1"/>
    </source>
</evidence>
<gene>
    <name evidence="3" type="ORF">GCM10010178_35390</name>
</gene>
<reference evidence="4" key="1">
    <citation type="journal article" date="2019" name="Int. J. Syst. Evol. Microbiol.">
        <title>The Global Catalogue of Microorganisms (GCM) 10K type strain sequencing project: providing services to taxonomists for standard genome sequencing and annotation.</title>
        <authorList>
            <consortium name="The Broad Institute Genomics Platform"/>
            <consortium name="The Broad Institute Genome Sequencing Center for Infectious Disease"/>
            <person name="Wu L."/>
            <person name="Ma J."/>
        </authorList>
    </citation>
    <scope>NUCLEOTIDE SEQUENCE [LARGE SCALE GENOMIC DNA]</scope>
    <source>
        <strain evidence="4">JCM 3296</strain>
    </source>
</reference>
<feature type="region of interest" description="Disordered" evidence="1">
    <location>
        <begin position="1"/>
        <end position="21"/>
    </location>
</feature>
<proteinExistence type="predicted"/>
<dbReference type="Proteomes" id="UP000649573">
    <property type="component" value="Unassembled WGS sequence"/>
</dbReference>
<sequence length="437" mass="48302">MSDTEVPPAPSSPDCVAPAEDAGPETQVRYRFQYQVAAAHCLSLAQAGGVRIVCEWHADFLMETDGGAWEIVSVKHLDEGSWTFATLFDEGGLARLFDTWNGLGRTARARLCTNAGFSTSKSPISARSLEKLCGDAIQLDLPVSDDRICSAVAWGIIKAATKGKYANIPAAGIPATKKWVSGDGLPAGMLEAVKAFLAVLRIQNFPHKSYIRDYVIRSYVEPVLKSMERDTRTGPDCYENLLHAVYNASSDNDHQPLEPLRHLVEPDALSLPNKIDERVRRRTITPAAVRECLLAARVETPSVLPASRRPPQAPGGQKLDAKLLDAGVGDDDRKYAQRMRNLWHDSWQRLSTGFPQDLELEYELEEEVLHVVRSLRLELTGTPHFGSRLIAALHERLQVKGLRDEPTLALHDAHLRGLAYELSDQCLFNFKDFGASS</sequence>
<dbReference type="EMBL" id="BMRE01000013">
    <property type="protein sequence ID" value="GGU39927.1"/>
    <property type="molecule type" value="Genomic_DNA"/>
</dbReference>
<keyword evidence="4" id="KW-1185">Reference proteome</keyword>